<comment type="caution">
    <text evidence="3">The sequence shown here is derived from an EMBL/GenBank/DDBJ whole genome shotgun (WGS) entry which is preliminary data.</text>
</comment>
<dbReference type="SMART" id="SM00219">
    <property type="entry name" value="TyrKc"/>
    <property type="match status" value="1"/>
</dbReference>
<reference evidence="3 4" key="2">
    <citation type="submission" date="2020-07" db="EMBL/GenBank/DDBJ databases">
        <title>Genome assembly of wild tea tree DASZ reveals pedigree and selection history of tea varieties.</title>
        <authorList>
            <person name="Zhang W."/>
        </authorList>
    </citation>
    <scope>NUCLEOTIDE SEQUENCE [LARGE SCALE GENOMIC DNA]</scope>
    <source>
        <strain evidence="4">cv. G240</strain>
        <tissue evidence="3">Leaf</tissue>
    </source>
</reference>
<dbReference type="EMBL" id="JACBKZ010000005">
    <property type="protein sequence ID" value="KAF5949281.1"/>
    <property type="molecule type" value="Genomic_DNA"/>
</dbReference>
<dbReference type="FunFam" id="3.30.200.20:FF:000217">
    <property type="entry name" value="probable LRR receptor-like serine/threonine-protein kinase At1g53430"/>
    <property type="match status" value="1"/>
</dbReference>
<dbReference type="InterPro" id="IPR001245">
    <property type="entry name" value="Ser-Thr/Tyr_kinase_cat_dom"/>
</dbReference>
<dbReference type="PROSITE" id="PS50011">
    <property type="entry name" value="PROTEIN_KINASE_DOM"/>
    <property type="match status" value="1"/>
</dbReference>
<dbReference type="Pfam" id="PF07714">
    <property type="entry name" value="PK_Tyr_Ser-Thr"/>
    <property type="match status" value="1"/>
</dbReference>
<dbReference type="InterPro" id="IPR011009">
    <property type="entry name" value="Kinase-like_dom_sf"/>
</dbReference>
<evidence type="ECO:0000256" key="1">
    <source>
        <dbReference type="ARBA" id="ARBA00004479"/>
    </source>
</evidence>
<dbReference type="Proteomes" id="UP000593564">
    <property type="component" value="Unassembled WGS sequence"/>
</dbReference>
<keyword evidence="4" id="KW-1185">Reference proteome</keyword>
<reference evidence="4" key="1">
    <citation type="journal article" date="2020" name="Nat. Commun.">
        <title>Genome assembly of wild tea tree DASZ reveals pedigree and selection history of tea varieties.</title>
        <authorList>
            <person name="Zhang W."/>
            <person name="Zhang Y."/>
            <person name="Qiu H."/>
            <person name="Guo Y."/>
            <person name="Wan H."/>
            <person name="Zhang X."/>
            <person name="Scossa F."/>
            <person name="Alseekh S."/>
            <person name="Zhang Q."/>
            <person name="Wang P."/>
            <person name="Xu L."/>
            <person name="Schmidt M.H."/>
            <person name="Jia X."/>
            <person name="Li D."/>
            <person name="Zhu A."/>
            <person name="Guo F."/>
            <person name="Chen W."/>
            <person name="Ni D."/>
            <person name="Usadel B."/>
            <person name="Fernie A.R."/>
            <person name="Wen W."/>
        </authorList>
    </citation>
    <scope>NUCLEOTIDE SEQUENCE [LARGE SCALE GENOMIC DNA]</scope>
    <source>
        <strain evidence="4">cv. G240</strain>
    </source>
</reference>
<dbReference type="Gene3D" id="1.10.510.10">
    <property type="entry name" value="Transferase(Phosphotransferase) domain 1"/>
    <property type="match status" value="1"/>
</dbReference>
<dbReference type="SUPFAM" id="SSF56112">
    <property type="entry name" value="Protein kinase-like (PK-like)"/>
    <property type="match status" value="1"/>
</dbReference>
<dbReference type="AlphaFoldDB" id="A0A7J7HAK9"/>
<dbReference type="GO" id="GO:0004713">
    <property type="term" value="F:protein tyrosine kinase activity"/>
    <property type="evidence" value="ECO:0007669"/>
    <property type="project" value="InterPro"/>
</dbReference>
<dbReference type="Gene3D" id="3.30.200.20">
    <property type="entry name" value="Phosphorylase Kinase, domain 1"/>
    <property type="match status" value="1"/>
</dbReference>
<proteinExistence type="predicted"/>
<dbReference type="PANTHER" id="PTHR48006">
    <property type="entry name" value="LEUCINE-RICH REPEAT-CONTAINING PROTEIN DDB_G0281931-RELATED"/>
    <property type="match status" value="1"/>
</dbReference>
<evidence type="ECO:0000313" key="3">
    <source>
        <dbReference type="EMBL" id="KAF5949281.1"/>
    </source>
</evidence>
<organism evidence="3 4">
    <name type="scientific">Camellia sinensis</name>
    <name type="common">Tea plant</name>
    <name type="synonym">Thea sinensis</name>
    <dbReference type="NCBI Taxonomy" id="4442"/>
    <lineage>
        <taxon>Eukaryota</taxon>
        <taxon>Viridiplantae</taxon>
        <taxon>Streptophyta</taxon>
        <taxon>Embryophyta</taxon>
        <taxon>Tracheophyta</taxon>
        <taxon>Spermatophyta</taxon>
        <taxon>Magnoliopsida</taxon>
        <taxon>eudicotyledons</taxon>
        <taxon>Gunneridae</taxon>
        <taxon>Pentapetalae</taxon>
        <taxon>asterids</taxon>
        <taxon>Ericales</taxon>
        <taxon>Theaceae</taxon>
        <taxon>Camellia</taxon>
    </lineage>
</organism>
<accession>A0A7J7HAK9</accession>
<gene>
    <name evidence="3" type="ORF">HYC85_011274</name>
</gene>
<dbReference type="InterPro" id="IPR020635">
    <property type="entry name" value="Tyr_kinase_cat_dom"/>
</dbReference>
<name>A0A7J7HAK9_CAMSI</name>
<dbReference type="PANTHER" id="PTHR48006:SF81">
    <property type="entry name" value="PROTEIN KINASE DOMAIN-CONTAINING PROTEIN"/>
    <property type="match status" value="1"/>
</dbReference>
<dbReference type="InterPro" id="IPR000719">
    <property type="entry name" value="Prot_kinase_dom"/>
</dbReference>
<protein>
    <recommendedName>
        <fullName evidence="2">Protein kinase domain-containing protein</fullName>
    </recommendedName>
</protein>
<evidence type="ECO:0000313" key="4">
    <source>
        <dbReference type="Proteomes" id="UP000593564"/>
    </source>
</evidence>
<dbReference type="GO" id="GO:0005524">
    <property type="term" value="F:ATP binding"/>
    <property type="evidence" value="ECO:0007669"/>
    <property type="project" value="InterPro"/>
</dbReference>
<sequence length="292" mass="32494">MINKLCSTCLKHSNGTSAKFSRLTKAFFGGGATYYVKIQWNMVFKSFLSNLVSSMDLKGLDLKIGSLTLRQLKAATNNFDVANKIGESGFGSAYKGFLLDETIISIKQLSSKSKQGNHEFPNEIGMISALQHPHVAKFNGCCVEGNQLLLVYEYMENNSLACALFAKLQSFMQLLCILEPRRVPVETALGNKALELKEKGKLMELVDPKLGLDFIEKEVIVMINITILCTNVTPTIRPTMSSVVSMLEGRAVVEELVPDSTIFNHKMAVKGMMVNLQHRHEIDMNDSFLKCR</sequence>
<dbReference type="InterPro" id="IPR051824">
    <property type="entry name" value="LRR_Rcpt-Like_S/T_Kinase"/>
</dbReference>
<evidence type="ECO:0000259" key="2">
    <source>
        <dbReference type="PROSITE" id="PS50011"/>
    </source>
</evidence>
<feature type="domain" description="Protein kinase" evidence="2">
    <location>
        <begin position="79"/>
        <end position="292"/>
    </location>
</feature>
<comment type="subcellular location">
    <subcellularLocation>
        <location evidence="1">Membrane</location>
        <topology evidence="1">Single-pass type I membrane protein</topology>
    </subcellularLocation>
</comment>
<dbReference type="GO" id="GO:0016020">
    <property type="term" value="C:membrane"/>
    <property type="evidence" value="ECO:0007669"/>
    <property type="project" value="UniProtKB-SubCell"/>
</dbReference>